<dbReference type="NCBIfam" id="TIGR03217">
    <property type="entry name" value="4OH_2_O_val_ald"/>
    <property type="match status" value="1"/>
</dbReference>
<dbReference type="PANTHER" id="PTHR10277">
    <property type="entry name" value="HOMOCITRATE SYNTHASE-RELATED"/>
    <property type="match status" value="1"/>
</dbReference>
<dbReference type="InterPro" id="IPR000891">
    <property type="entry name" value="PYR_CT"/>
</dbReference>
<comment type="similarity">
    <text evidence="1 7">Belongs to the 4-hydroxy-2-oxovalerate aldolase family.</text>
</comment>
<organism evidence="10 11">
    <name type="scientific">Agromyces archimandritae</name>
    <dbReference type="NCBI Taxonomy" id="2781962"/>
    <lineage>
        <taxon>Bacteria</taxon>
        <taxon>Bacillati</taxon>
        <taxon>Actinomycetota</taxon>
        <taxon>Actinomycetes</taxon>
        <taxon>Micrococcales</taxon>
        <taxon>Microbacteriaceae</taxon>
        <taxon>Agromyces</taxon>
    </lineage>
</organism>
<feature type="site" description="Transition state stabilizer" evidence="7">
    <location>
        <position position="20"/>
    </location>
</feature>
<proteinExistence type="inferred from homology"/>
<dbReference type="RefSeq" id="WP_210900864.1">
    <property type="nucleotide sequence ID" value="NZ_CP071696.1"/>
</dbReference>
<dbReference type="SUPFAM" id="SSF89000">
    <property type="entry name" value="post-HMGL domain-like"/>
    <property type="match status" value="1"/>
</dbReference>
<keyword evidence="11" id="KW-1185">Reference proteome</keyword>
<evidence type="ECO:0000256" key="3">
    <source>
        <dbReference type="ARBA" id="ARBA00022797"/>
    </source>
</evidence>
<dbReference type="Proteomes" id="UP000671914">
    <property type="component" value="Chromosome"/>
</dbReference>
<dbReference type="Pfam" id="PF07836">
    <property type="entry name" value="DmpG_comm"/>
    <property type="match status" value="1"/>
</dbReference>
<dbReference type="NCBIfam" id="NF006049">
    <property type="entry name" value="PRK08195.1"/>
    <property type="match status" value="1"/>
</dbReference>
<dbReference type="InterPro" id="IPR013785">
    <property type="entry name" value="Aldolase_TIM"/>
</dbReference>
<keyword evidence="2 7" id="KW-0479">Metal-binding</keyword>
<feature type="binding site" evidence="7">
    <location>
        <position position="293"/>
    </location>
    <ligand>
        <name>substrate</name>
    </ligand>
</feature>
<dbReference type="KEGG" id="aarc:G127AT_05520"/>
<comment type="catalytic activity">
    <reaction evidence="6">
        <text>(S)-4-hydroxy-2-oxohexanoate = propanal + pyruvate</text>
        <dbReference type="Rhea" id="RHEA:36003"/>
        <dbReference type="ChEBI" id="CHEBI:15361"/>
        <dbReference type="ChEBI" id="CHEBI:17153"/>
        <dbReference type="ChEBI" id="CHEBI:73142"/>
        <dbReference type="EC" id="4.1.3.43"/>
    </reaction>
    <physiologicalReaction direction="left-to-right" evidence="6">
        <dbReference type="Rhea" id="RHEA:36004"/>
    </physiologicalReaction>
</comment>
<evidence type="ECO:0000256" key="1">
    <source>
        <dbReference type="ARBA" id="ARBA00008944"/>
    </source>
</evidence>
<keyword evidence="4 7" id="KW-0464">Manganese</keyword>
<evidence type="ECO:0000259" key="9">
    <source>
        <dbReference type="PROSITE" id="PS50991"/>
    </source>
</evidence>
<feature type="active site" description="Proton acceptor" evidence="7">
    <location>
        <position position="24"/>
    </location>
</feature>
<dbReference type="GO" id="GO:0008701">
    <property type="term" value="F:4-hydroxy-2-oxovalerate aldolase activity"/>
    <property type="evidence" value="ECO:0007669"/>
    <property type="project" value="UniProtKB-UniRule"/>
</dbReference>
<dbReference type="CDD" id="cd07943">
    <property type="entry name" value="DRE_TIM_HOA"/>
    <property type="match status" value="1"/>
</dbReference>
<feature type="binding site" evidence="7">
    <location>
        <position position="174"/>
    </location>
    <ligand>
        <name>substrate</name>
    </ligand>
</feature>
<evidence type="ECO:0000256" key="8">
    <source>
        <dbReference type="NCBIfam" id="TIGR03217"/>
    </source>
</evidence>
<dbReference type="Gene3D" id="3.20.20.70">
    <property type="entry name" value="Aldolase class I"/>
    <property type="match status" value="1"/>
</dbReference>
<feature type="binding site" evidence="7">
    <location>
        <position position="203"/>
    </location>
    <ligand>
        <name>Mn(2+)</name>
        <dbReference type="ChEBI" id="CHEBI:29035"/>
    </ligand>
</feature>
<gene>
    <name evidence="10" type="primary">dmpG</name>
    <name evidence="10" type="ORF">G127AT_05520</name>
</gene>
<dbReference type="GO" id="GO:0030145">
    <property type="term" value="F:manganese ion binding"/>
    <property type="evidence" value="ECO:0007669"/>
    <property type="project" value="UniProtKB-UniRule"/>
</dbReference>
<evidence type="ECO:0000256" key="2">
    <source>
        <dbReference type="ARBA" id="ARBA00022723"/>
    </source>
</evidence>
<dbReference type="GO" id="GO:0009098">
    <property type="term" value="P:L-leucine biosynthetic process"/>
    <property type="evidence" value="ECO:0007669"/>
    <property type="project" value="TreeGrafter"/>
</dbReference>
<dbReference type="SUPFAM" id="SSF51569">
    <property type="entry name" value="Aldolase"/>
    <property type="match status" value="1"/>
</dbReference>
<dbReference type="HAMAP" id="MF_01656">
    <property type="entry name" value="HOA"/>
    <property type="match status" value="1"/>
</dbReference>
<dbReference type="InterPro" id="IPR035685">
    <property type="entry name" value="DRE_TIM_HOA"/>
</dbReference>
<dbReference type="Pfam" id="PF00682">
    <property type="entry name" value="HMGL-like"/>
    <property type="match status" value="1"/>
</dbReference>
<evidence type="ECO:0000256" key="5">
    <source>
        <dbReference type="ARBA" id="ARBA00023239"/>
    </source>
</evidence>
<keyword evidence="3 7" id="KW-0058">Aromatic hydrocarbons catabolism</keyword>
<dbReference type="AlphaFoldDB" id="A0A975FNY1"/>
<dbReference type="PROSITE" id="PS50991">
    <property type="entry name" value="PYR_CT"/>
    <property type="match status" value="1"/>
</dbReference>
<evidence type="ECO:0000313" key="11">
    <source>
        <dbReference type="Proteomes" id="UP000671914"/>
    </source>
</evidence>
<feature type="domain" description="Pyruvate carboxyltransferase" evidence="9">
    <location>
        <begin position="12"/>
        <end position="264"/>
    </location>
</feature>
<accession>A0A975FNY1</accession>
<dbReference type="Gene3D" id="1.10.8.60">
    <property type="match status" value="1"/>
</dbReference>
<feature type="binding site" evidence="7">
    <location>
        <position position="203"/>
    </location>
    <ligand>
        <name>substrate</name>
    </ligand>
</feature>
<sequence>MTARPLPDFDGIRLTDTTLRDGSHAVRHRFTVDQVEAVIRGLDDAGVPVAEVSHGDGLGGSSFAYGMSGTDELRLIERAAEAASRTRIATLLVPGIGTVERMREAASAGAQIVRVATHCTEADVSVQHFTIAREIGLETAGFLMLAHRAAPAELAAQARIMADAGCQCIYVVDSAGALLPHQVTDRVDALLQELGDDAQVGMHAHLNLGVGVANSLAAARAGARQIDGTLCGLGAGAGNSPTEQLVAVFERAGLITHVDLDGILAIADRLPELVGRLPRADRAAIVQGYAGVYSSFLLHAERIGADHGVPTHELLAEAGRRGYVGGQEDLLLDIAVEFAAR</sequence>
<evidence type="ECO:0000256" key="7">
    <source>
        <dbReference type="HAMAP-Rule" id="MF_01656"/>
    </source>
</evidence>
<dbReference type="InterPro" id="IPR017629">
    <property type="entry name" value="4OH_2_O-val_aldolase"/>
</dbReference>
<protein>
    <recommendedName>
        <fullName evidence="7 8">4-hydroxy-2-oxovalerate aldolase</fullName>
        <shortName evidence="7">HOA</shortName>
        <ecNumber evidence="7 8">4.1.3.39</ecNumber>
    </recommendedName>
    <alternativeName>
        <fullName evidence="7">4-hydroxy-2-keto-pentanoic acid aldolase</fullName>
    </alternativeName>
    <alternativeName>
        <fullName evidence="7">4-hydroxy-2-oxopentanoate aldolase</fullName>
    </alternativeName>
</protein>
<evidence type="ECO:0000256" key="4">
    <source>
        <dbReference type="ARBA" id="ARBA00023211"/>
    </source>
</evidence>
<dbReference type="PANTHER" id="PTHR10277:SF9">
    <property type="entry name" value="2-ISOPROPYLMALATE SYNTHASE 1, CHLOROPLASTIC-RELATED"/>
    <property type="match status" value="1"/>
</dbReference>
<feature type="binding site" evidence="7">
    <location>
        <position position="21"/>
    </location>
    <ligand>
        <name>Mn(2+)</name>
        <dbReference type="ChEBI" id="CHEBI:29035"/>
    </ligand>
</feature>
<dbReference type="EMBL" id="CP071696">
    <property type="protein sequence ID" value="QTX05665.1"/>
    <property type="molecule type" value="Genomic_DNA"/>
</dbReference>
<feature type="binding site" evidence="7">
    <location>
        <position position="205"/>
    </location>
    <ligand>
        <name>Mn(2+)</name>
        <dbReference type="ChEBI" id="CHEBI:29035"/>
    </ligand>
</feature>
<dbReference type="InterPro" id="IPR012425">
    <property type="entry name" value="DmpG_comm"/>
</dbReference>
<evidence type="ECO:0000313" key="10">
    <source>
        <dbReference type="EMBL" id="QTX05665.1"/>
    </source>
</evidence>
<dbReference type="GO" id="GO:0003852">
    <property type="term" value="F:2-isopropylmalate synthase activity"/>
    <property type="evidence" value="ECO:0007669"/>
    <property type="project" value="TreeGrafter"/>
</dbReference>
<dbReference type="EC" id="4.1.3.39" evidence="7 8"/>
<keyword evidence="5 7" id="KW-0456">Lyase</keyword>
<feature type="binding site" evidence="7">
    <location>
        <begin position="20"/>
        <end position="21"/>
    </location>
    <ligand>
        <name>substrate</name>
    </ligand>
</feature>
<evidence type="ECO:0000256" key="6">
    <source>
        <dbReference type="ARBA" id="ARBA00023518"/>
    </source>
</evidence>
<name>A0A975FNY1_9MICO</name>
<dbReference type="InterPro" id="IPR050073">
    <property type="entry name" value="2-IPM_HCS-like"/>
</dbReference>
<comment type="catalytic activity">
    <reaction evidence="7">
        <text>(S)-4-hydroxy-2-oxopentanoate = acetaldehyde + pyruvate</text>
        <dbReference type="Rhea" id="RHEA:22624"/>
        <dbReference type="ChEBI" id="CHEBI:15343"/>
        <dbReference type="ChEBI" id="CHEBI:15361"/>
        <dbReference type="ChEBI" id="CHEBI:73143"/>
        <dbReference type="EC" id="4.1.3.39"/>
    </reaction>
</comment>
<reference evidence="10" key="1">
    <citation type="submission" date="2021-03" db="EMBL/GenBank/DDBJ databases">
        <title>Agromyces archimandritus sp. nov., isolated from the cockroach Archimandrita tessellata.</title>
        <authorList>
            <person name="Guzman J."/>
            <person name="Ortuzar M."/>
            <person name="Poehlein A."/>
            <person name="Daniel R."/>
            <person name="Trujillo M."/>
            <person name="Vilcinskas A."/>
        </authorList>
    </citation>
    <scope>NUCLEOTIDE SEQUENCE</scope>
    <source>
        <strain evidence="10">G127AT</strain>
    </source>
</reference>